<accession>A0A1I8EMA6</accession>
<reference evidence="1" key="1">
    <citation type="submission" date="2016-11" db="UniProtKB">
        <authorList>
            <consortium name="WormBaseParasite"/>
        </authorList>
    </citation>
    <scope>IDENTIFICATION</scope>
    <source>
        <strain evidence="1">pt0022</strain>
    </source>
</reference>
<dbReference type="WBParaSite" id="maker-PairedContig_31-snap-gene-0.10-mRNA-1">
    <property type="protein sequence ID" value="maker-PairedContig_31-snap-gene-0.10-mRNA-1"/>
    <property type="gene ID" value="maker-PairedContig_31-snap-gene-0.10"/>
</dbReference>
<sequence>MDKLKSSNLSKVLLIGDVNDNLLESLLEKQKTFAFLLIFSFRKNSHTKISLLVIDFVEFTHAK</sequence>
<name>A0A1I8EMA6_WUCBA</name>
<evidence type="ECO:0000313" key="1">
    <source>
        <dbReference type="WBParaSite" id="maker-PairedContig_31-snap-gene-0.10-mRNA-1"/>
    </source>
</evidence>
<protein>
    <submittedName>
        <fullName evidence="1">Uncharacterized protein</fullName>
    </submittedName>
</protein>
<organism evidence="1">
    <name type="scientific">Wuchereria bancrofti</name>
    <dbReference type="NCBI Taxonomy" id="6293"/>
    <lineage>
        <taxon>Eukaryota</taxon>
        <taxon>Metazoa</taxon>
        <taxon>Ecdysozoa</taxon>
        <taxon>Nematoda</taxon>
        <taxon>Chromadorea</taxon>
        <taxon>Rhabditida</taxon>
        <taxon>Spirurina</taxon>
        <taxon>Spiruromorpha</taxon>
        <taxon>Filarioidea</taxon>
        <taxon>Onchocercidae</taxon>
        <taxon>Wuchereria</taxon>
    </lineage>
</organism>
<dbReference type="AlphaFoldDB" id="A0A1I8EMA6"/>
<proteinExistence type="predicted"/>